<evidence type="ECO:0000313" key="2">
    <source>
        <dbReference type="Proteomes" id="UP001234297"/>
    </source>
</evidence>
<sequence>MSRFQIKNIKSEARGGSLCKSNFGERSLENESKEAILGHLLKLPSLLTRLLEARVSGHFFFGLLQSGLVSEVGKIVEKRVRGVIFGDIERFWILGFKIRLSSTTSRFFRPFEFRPNPCEKIASFGL</sequence>
<dbReference type="EMBL" id="CM056810">
    <property type="protein sequence ID" value="KAJ8646413.1"/>
    <property type="molecule type" value="Genomic_DNA"/>
</dbReference>
<organism evidence="1 2">
    <name type="scientific">Persea americana</name>
    <name type="common">Avocado</name>
    <dbReference type="NCBI Taxonomy" id="3435"/>
    <lineage>
        <taxon>Eukaryota</taxon>
        <taxon>Viridiplantae</taxon>
        <taxon>Streptophyta</taxon>
        <taxon>Embryophyta</taxon>
        <taxon>Tracheophyta</taxon>
        <taxon>Spermatophyta</taxon>
        <taxon>Magnoliopsida</taxon>
        <taxon>Magnoliidae</taxon>
        <taxon>Laurales</taxon>
        <taxon>Lauraceae</taxon>
        <taxon>Persea</taxon>
    </lineage>
</organism>
<accession>A0ACC2MLM4</accession>
<keyword evidence="2" id="KW-1185">Reference proteome</keyword>
<proteinExistence type="predicted"/>
<reference evidence="1 2" key="1">
    <citation type="journal article" date="2022" name="Hortic Res">
        <title>A haplotype resolved chromosomal level avocado genome allows analysis of novel avocado genes.</title>
        <authorList>
            <person name="Nath O."/>
            <person name="Fletcher S.J."/>
            <person name="Hayward A."/>
            <person name="Shaw L.M."/>
            <person name="Masouleh A.K."/>
            <person name="Furtado A."/>
            <person name="Henry R.J."/>
            <person name="Mitter N."/>
        </authorList>
    </citation>
    <scope>NUCLEOTIDE SEQUENCE [LARGE SCALE GENOMIC DNA]</scope>
    <source>
        <strain evidence="2">cv. Hass</strain>
    </source>
</reference>
<dbReference type="Proteomes" id="UP001234297">
    <property type="component" value="Chromosome 2"/>
</dbReference>
<name>A0ACC2MLM4_PERAE</name>
<evidence type="ECO:0000313" key="1">
    <source>
        <dbReference type="EMBL" id="KAJ8646413.1"/>
    </source>
</evidence>
<protein>
    <submittedName>
        <fullName evidence="1">Uncharacterized protein</fullName>
    </submittedName>
</protein>
<comment type="caution">
    <text evidence="1">The sequence shown here is derived from an EMBL/GenBank/DDBJ whole genome shotgun (WGS) entry which is preliminary data.</text>
</comment>
<gene>
    <name evidence="1" type="ORF">MRB53_008161</name>
</gene>